<dbReference type="SMART" id="SM00304">
    <property type="entry name" value="HAMP"/>
    <property type="match status" value="1"/>
</dbReference>
<evidence type="ECO:0000313" key="15">
    <source>
        <dbReference type="Proteomes" id="UP000070107"/>
    </source>
</evidence>
<evidence type="ECO:0000313" key="14">
    <source>
        <dbReference type="EMBL" id="KXF79225.1"/>
    </source>
</evidence>
<dbReference type="GO" id="GO:0016020">
    <property type="term" value="C:membrane"/>
    <property type="evidence" value="ECO:0007669"/>
    <property type="project" value="UniProtKB-SubCell"/>
</dbReference>
<protein>
    <recommendedName>
        <fullName evidence="3">histidine kinase</fullName>
        <ecNumber evidence="3">2.7.13.3</ecNumber>
    </recommendedName>
</protein>
<dbReference type="Pfam" id="PF00512">
    <property type="entry name" value="HisKA"/>
    <property type="match status" value="1"/>
</dbReference>
<keyword evidence="6 11" id="KW-0812">Transmembrane</keyword>
<keyword evidence="15" id="KW-1185">Reference proteome</keyword>
<comment type="caution">
    <text evidence="14">The sequence shown here is derived from an EMBL/GenBank/DDBJ whole genome shotgun (WGS) entry which is preliminary data.</text>
</comment>
<dbReference type="AlphaFoldDB" id="A0A135I1B5"/>
<dbReference type="RefSeq" id="WP_068880562.1">
    <property type="nucleotide sequence ID" value="NZ_LNTU01000001.1"/>
</dbReference>
<name>A0A135I1B5_9HYPH</name>
<evidence type="ECO:0000256" key="6">
    <source>
        <dbReference type="ARBA" id="ARBA00022692"/>
    </source>
</evidence>
<feature type="transmembrane region" description="Helical" evidence="11">
    <location>
        <begin position="285"/>
        <end position="305"/>
    </location>
</feature>
<dbReference type="Proteomes" id="UP000070107">
    <property type="component" value="Unassembled WGS sequence"/>
</dbReference>
<gene>
    <name evidence="14" type="ORF">ATN84_05745</name>
</gene>
<evidence type="ECO:0000259" key="12">
    <source>
        <dbReference type="PROSITE" id="PS50109"/>
    </source>
</evidence>
<comment type="catalytic activity">
    <reaction evidence="1">
        <text>ATP + protein L-histidine = ADP + protein N-phospho-L-histidine.</text>
        <dbReference type="EC" id="2.7.13.3"/>
    </reaction>
</comment>
<dbReference type="InterPro" id="IPR036097">
    <property type="entry name" value="HisK_dim/P_sf"/>
</dbReference>
<dbReference type="Pfam" id="PF02518">
    <property type="entry name" value="HATPase_c"/>
    <property type="match status" value="1"/>
</dbReference>
<keyword evidence="9" id="KW-0902">Two-component regulatory system</keyword>
<dbReference type="Gene3D" id="3.30.565.10">
    <property type="entry name" value="Histidine kinase-like ATPase, C-terminal domain"/>
    <property type="match status" value="1"/>
</dbReference>
<dbReference type="PROSITE" id="PS50109">
    <property type="entry name" value="HIS_KIN"/>
    <property type="match status" value="1"/>
</dbReference>
<keyword evidence="5" id="KW-0808">Transferase</keyword>
<evidence type="ECO:0000259" key="13">
    <source>
        <dbReference type="PROSITE" id="PS50885"/>
    </source>
</evidence>
<reference evidence="14 15" key="1">
    <citation type="submission" date="2015-11" db="EMBL/GenBank/DDBJ databases">
        <title>Draft genome sequence of Paramesorhizobium deserti A-3-E, a strain highly resistant to diverse beta-lactam antibiotics.</title>
        <authorList>
            <person name="Lv R."/>
            <person name="Yang X."/>
            <person name="Fang N."/>
            <person name="Guo J."/>
            <person name="Luo X."/>
            <person name="Peng F."/>
            <person name="Yang R."/>
            <person name="Cui Y."/>
            <person name="Fang C."/>
            <person name="Song Y."/>
        </authorList>
    </citation>
    <scope>NUCLEOTIDE SEQUENCE [LARGE SCALE GENOMIC DNA]</scope>
    <source>
        <strain evidence="14 15">A-3-E</strain>
    </source>
</reference>
<dbReference type="CDD" id="cd06225">
    <property type="entry name" value="HAMP"/>
    <property type="match status" value="1"/>
</dbReference>
<dbReference type="CDD" id="cd00082">
    <property type="entry name" value="HisKA"/>
    <property type="match status" value="1"/>
</dbReference>
<evidence type="ECO:0000256" key="7">
    <source>
        <dbReference type="ARBA" id="ARBA00022777"/>
    </source>
</evidence>
<feature type="transmembrane region" description="Helical" evidence="11">
    <location>
        <begin position="49"/>
        <end position="69"/>
    </location>
</feature>
<dbReference type="InterPro" id="IPR036890">
    <property type="entry name" value="HATPase_C_sf"/>
</dbReference>
<dbReference type="Pfam" id="PF13756">
    <property type="entry name" value="Stimulus_sens_1"/>
    <property type="match status" value="1"/>
</dbReference>
<sequence length="604" mass="66437">MVAEAENSAVTGVSRERRARRQRSLLLRRMFSPARHVLGHYVFSSLTRRILFLNLAALAVLVSGIMYLNQFRDGLIDAKIESLMTQGEIIAGAIAASATVDTNSIAIDPEKLLELQAGQSITPSPDSPDNWEFPINPERVAPLLRRLISPTSTRARIYDRDTNLLLDSSRLYSYSRGQVLRYELPPIETEEPGPFERVSNWISHFFQTGSLPLDQEQPGGNGSAFPEVVKALTGSPATARRRNEQGELVVSVAVPVQRFRAVLGVLLLSTEGGDIDNIVQGERHAIFRVFAVVSVVMVILSLFLASTIANPLRRLSAAADRVRHGVKSRVEIPDFSDRQDEVGHLSTSIRAMTNALYARIDAIESFAADVSHELKNPLTSLRSAVETLPLAKTEESRKRLLDIIQHDVRRLDRLITDISDASRLDAELAREHSDRVDLGALLTNLVAAAQEVQRNKSGTKVELKIGRLPPGRKGFFVSGHDLRLSQVVSNLVENARSFVPEDTGMITVFLDYAGNRIRILVEDNGPGIGAEDIERIFERFYTDRPSAEAFGQNSGLGLSISRQIVEAHGGTLTAENIVDPTSQGATSPEHCLGARFIVDLPAEQ</sequence>
<evidence type="ECO:0000256" key="10">
    <source>
        <dbReference type="ARBA" id="ARBA00023136"/>
    </source>
</evidence>
<dbReference type="SUPFAM" id="SSF55874">
    <property type="entry name" value="ATPase domain of HSP90 chaperone/DNA topoisomerase II/histidine kinase"/>
    <property type="match status" value="1"/>
</dbReference>
<dbReference type="InterPro" id="IPR003660">
    <property type="entry name" value="HAMP_dom"/>
</dbReference>
<dbReference type="PRINTS" id="PR00344">
    <property type="entry name" value="BCTRLSENSOR"/>
</dbReference>
<keyword evidence="7 14" id="KW-0418">Kinase</keyword>
<dbReference type="Gene3D" id="1.10.287.130">
    <property type="match status" value="1"/>
</dbReference>
<dbReference type="InterPro" id="IPR003661">
    <property type="entry name" value="HisK_dim/P_dom"/>
</dbReference>
<dbReference type="SMART" id="SM00388">
    <property type="entry name" value="HisKA"/>
    <property type="match status" value="1"/>
</dbReference>
<dbReference type="InterPro" id="IPR004358">
    <property type="entry name" value="Sig_transdc_His_kin-like_C"/>
</dbReference>
<dbReference type="Pfam" id="PF13755">
    <property type="entry name" value="Sensor_TM1"/>
    <property type="match status" value="1"/>
</dbReference>
<evidence type="ECO:0000256" key="5">
    <source>
        <dbReference type="ARBA" id="ARBA00022679"/>
    </source>
</evidence>
<evidence type="ECO:0000256" key="3">
    <source>
        <dbReference type="ARBA" id="ARBA00012438"/>
    </source>
</evidence>
<dbReference type="InterPro" id="IPR005467">
    <property type="entry name" value="His_kinase_dom"/>
</dbReference>
<keyword evidence="4" id="KW-0597">Phosphoprotein</keyword>
<dbReference type="SUPFAM" id="SSF47384">
    <property type="entry name" value="Homodimeric domain of signal transducing histidine kinase"/>
    <property type="match status" value="1"/>
</dbReference>
<evidence type="ECO:0000256" key="2">
    <source>
        <dbReference type="ARBA" id="ARBA00004370"/>
    </source>
</evidence>
<dbReference type="GO" id="GO:0000155">
    <property type="term" value="F:phosphorelay sensor kinase activity"/>
    <property type="evidence" value="ECO:0007669"/>
    <property type="project" value="InterPro"/>
</dbReference>
<keyword evidence="8 11" id="KW-1133">Transmembrane helix</keyword>
<organism evidence="14 15">
    <name type="scientific">Paramesorhizobium deserti</name>
    <dbReference type="NCBI Taxonomy" id="1494590"/>
    <lineage>
        <taxon>Bacteria</taxon>
        <taxon>Pseudomonadati</taxon>
        <taxon>Pseudomonadota</taxon>
        <taxon>Alphaproteobacteria</taxon>
        <taxon>Hyphomicrobiales</taxon>
        <taxon>Phyllobacteriaceae</taxon>
        <taxon>Paramesorhizobium</taxon>
    </lineage>
</organism>
<accession>A0A135I1B5</accession>
<dbReference type="SMART" id="SM00387">
    <property type="entry name" value="HATPase_c"/>
    <property type="match status" value="1"/>
</dbReference>
<evidence type="ECO:0000256" key="8">
    <source>
        <dbReference type="ARBA" id="ARBA00022989"/>
    </source>
</evidence>
<dbReference type="EMBL" id="LNTU01000001">
    <property type="protein sequence ID" value="KXF79225.1"/>
    <property type="molecule type" value="Genomic_DNA"/>
</dbReference>
<dbReference type="PROSITE" id="PS50885">
    <property type="entry name" value="HAMP"/>
    <property type="match status" value="1"/>
</dbReference>
<feature type="domain" description="Histidine kinase" evidence="12">
    <location>
        <begin position="369"/>
        <end position="604"/>
    </location>
</feature>
<evidence type="ECO:0000256" key="9">
    <source>
        <dbReference type="ARBA" id="ARBA00023012"/>
    </source>
</evidence>
<dbReference type="InterPro" id="IPR003594">
    <property type="entry name" value="HATPase_dom"/>
</dbReference>
<dbReference type="OrthoDB" id="9805942at2"/>
<dbReference type="Gene3D" id="6.10.340.10">
    <property type="match status" value="1"/>
</dbReference>
<comment type="subcellular location">
    <subcellularLocation>
        <location evidence="2">Membrane</location>
    </subcellularLocation>
</comment>
<dbReference type="Pfam" id="PF00672">
    <property type="entry name" value="HAMP"/>
    <property type="match status" value="1"/>
</dbReference>
<dbReference type="InterPro" id="IPR025919">
    <property type="entry name" value="Stimulus_sens_dom"/>
</dbReference>
<dbReference type="STRING" id="1494590.ATN84_05745"/>
<dbReference type="InterPro" id="IPR025908">
    <property type="entry name" value="Sensor_TM1"/>
</dbReference>
<evidence type="ECO:0000256" key="11">
    <source>
        <dbReference type="SAM" id="Phobius"/>
    </source>
</evidence>
<dbReference type="PANTHER" id="PTHR45436:SF5">
    <property type="entry name" value="SENSOR HISTIDINE KINASE TRCS"/>
    <property type="match status" value="1"/>
</dbReference>
<feature type="domain" description="HAMP" evidence="13">
    <location>
        <begin position="306"/>
        <end position="361"/>
    </location>
</feature>
<proteinExistence type="predicted"/>
<keyword evidence="10 11" id="KW-0472">Membrane</keyword>
<evidence type="ECO:0000256" key="1">
    <source>
        <dbReference type="ARBA" id="ARBA00000085"/>
    </source>
</evidence>
<dbReference type="EC" id="2.7.13.3" evidence="3"/>
<dbReference type="PANTHER" id="PTHR45436">
    <property type="entry name" value="SENSOR HISTIDINE KINASE YKOH"/>
    <property type="match status" value="1"/>
</dbReference>
<dbReference type="InterPro" id="IPR050428">
    <property type="entry name" value="TCS_sensor_his_kinase"/>
</dbReference>
<evidence type="ECO:0000256" key="4">
    <source>
        <dbReference type="ARBA" id="ARBA00022553"/>
    </source>
</evidence>